<organism evidence="2 3">
    <name type="scientific">Pleurotus ostreatus</name>
    <name type="common">Oyster mushroom</name>
    <name type="synonym">White-rot fungus</name>
    <dbReference type="NCBI Taxonomy" id="5322"/>
    <lineage>
        <taxon>Eukaryota</taxon>
        <taxon>Fungi</taxon>
        <taxon>Dikarya</taxon>
        <taxon>Basidiomycota</taxon>
        <taxon>Agaricomycotina</taxon>
        <taxon>Agaricomycetes</taxon>
        <taxon>Agaricomycetidae</taxon>
        <taxon>Agaricales</taxon>
        <taxon>Pleurotineae</taxon>
        <taxon>Pleurotaceae</taxon>
        <taxon>Pleurotus</taxon>
    </lineage>
</organism>
<evidence type="ECO:0000256" key="1">
    <source>
        <dbReference type="SAM" id="MobiDB-lite"/>
    </source>
</evidence>
<proteinExistence type="predicted"/>
<dbReference type="Proteomes" id="UP000623687">
    <property type="component" value="Unassembled WGS sequence"/>
</dbReference>
<dbReference type="GeneID" id="59376631"/>
<keyword evidence="3" id="KW-1185">Reference proteome</keyword>
<evidence type="ECO:0000313" key="2">
    <source>
        <dbReference type="EMBL" id="KAF7431094.1"/>
    </source>
</evidence>
<feature type="region of interest" description="Disordered" evidence="1">
    <location>
        <begin position="1"/>
        <end position="55"/>
    </location>
</feature>
<reference evidence="2" key="1">
    <citation type="submission" date="2019-07" db="EMBL/GenBank/DDBJ databases">
        <authorList>
            <person name="Palmer J.M."/>
        </authorList>
    </citation>
    <scope>NUCLEOTIDE SEQUENCE</scope>
    <source>
        <strain evidence="2">PC9</strain>
    </source>
</reference>
<dbReference type="VEuPathDB" id="FungiDB:PC9H_006813"/>
<comment type="caution">
    <text evidence="2">The sequence shown here is derived from an EMBL/GenBank/DDBJ whole genome shotgun (WGS) entry which is preliminary data.</text>
</comment>
<evidence type="ECO:0000313" key="3">
    <source>
        <dbReference type="Proteomes" id="UP000623687"/>
    </source>
</evidence>
<accession>A0A8H6ZUH8</accession>
<sequence length="268" mass="30266">MSRLASFRGPSAPSTSPVPNPQSPSNKKKSRRSDALTDSSNLQPPSSPSRSATESTFHRKTRAYLLEFKAIANSWDDLVLIDGVRAAKHLVDARTELENSIALAPDRRPRYHLVGEKLVLAENKITELESIIATLEKHFWRMNNIIDGLEALYFEVTKAKGFQWAAKEPLWTTWSLEKFGTHTDSFFLHPSRLICACCSCLHSFSSPGVQSALHECKIIVDTLRSHTATFEVSRDAIARWVEQPWLEEFGWGANWEELCAAEVEKWDP</sequence>
<dbReference type="OrthoDB" id="17066at2759"/>
<dbReference type="RefSeq" id="XP_036632372.1">
    <property type="nucleotide sequence ID" value="XM_036776353.1"/>
</dbReference>
<dbReference type="EMBL" id="JACETU010000004">
    <property type="protein sequence ID" value="KAF7431094.1"/>
    <property type="molecule type" value="Genomic_DNA"/>
</dbReference>
<protein>
    <submittedName>
        <fullName evidence="2">Uncharacterized protein</fullName>
    </submittedName>
</protein>
<dbReference type="AlphaFoldDB" id="A0A8H6ZUH8"/>
<gene>
    <name evidence="2" type="ORF">PC9H_006813</name>
</gene>
<feature type="compositionally biased region" description="Polar residues" evidence="1">
    <location>
        <begin position="36"/>
        <end position="55"/>
    </location>
</feature>
<name>A0A8H6ZUH8_PLEOS</name>